<sequence length="143" mass="15426">MSRKAEAYPVHSHSVVALWFLSDSALRQIFFTSPSFTELLSSCGCSNGGDHLVHRRLALAFSIVVLCVIGRPSTASRNYLAKCRLLLSSPFLILLIKASHIGTKGGVRPFGESPSVLGDAHALASSFISAFSFLFAPKCPCFH</sequence>
<dbReference type="InParanoid" id="M1D900"/>
<dbReference type="AlphaFoldDB" id="M1D900"/>
<dbReference type="Proteomes" id="UP000011115">
    <property type="component" value="Unassembled WGS sequence"/>
</dbReference>
<proteinExistence type="predicted"/>
<evidence type="ECO:0000313" key="1">
    <source>
        <dbReference type="EnsemblPlants" id="PGSC0003DMT400085213"/>
    </source>
</evidence>
<dbReference type="HOGENOM" id="CLU_1809624_0_0_1"/>
<accession>M1D900</accession>
<dbReference type="Gramene" id="PGSC0003DMT400085213">
    <property type="protein sequence ID" value="PGSC0003DMT400085213"/>
    <property type="gene ID" value="PGSC0003DMG400034784"/>
</dbReference>
<evidence type="ECO:0000313" key="2">
    <source>
        <dbReference type="Proteomes" id="UP000011115"/>
    </source>
</evidence>
<reference evidence="2" key="1">
    <citation type="journal article" date="2011" name="Nature">
        <title>Genome sequence and analysis of the tuber crop potato.</title>
        <authorList>
            <consortium name="The Potato Genome Sequencing Consortium"/>
        </authorList>
    </citation>
    <scope>NUCLEOTIDE SEQUENCE [LARGE SCALE GENOMIC DNA]</scope>
    <source>
        <strain evidence="2">cv. DM1-3 516 R44</strain>
    </source>
</reference>
<name>M1D900_SOLTU</name>
<reference evidence="1" key="2">
    <citation type="submission" date="2015-06" db="UniProtKB">
        <authorList>
            <consortium name="EnsemblPlants"/>
        </authorList>
    </citation>
    <scope>IDENTIFICATION</scope>
    <source>
        <strain evidence="1">DM1-3 516 R44</strain>
    </source>
</reference>
<dbReference type="EnsemblPlants" id="PGSC0003DMT400085213">
    <property type="protein sequence ID" value="PGSC0003DMT400085213"/>
    <property type="gene ID" value="PGSC0003DMG400034784"/>
</dbReference>
<keyword evidence="2" id="KW-1185">Reference proteome</keyword>
<organism evidence="1 2">
    <name type="scientific">Solanum tuberosum</name>
    <name type="common">Potato</name>
    <dbReference type="NCBI Taxonomy" id="4113"/>
    <lineage>
        <taxon>Eukaryota</taxon>
        <taxon>Viridiplantae</taxon>
        <taxon>Streptophyta</taxon>
        <taxon>Embryophyta</taxon>
        <taxon>Tracheophyta</taxon>
        <taxon>Spermatophyta</taxon>
        <taxon>Magnoliopsida</taxon>
        <taxon>eudicotyledons</taxon>
        <taxon>Gunneridae</taxon>
        <taxon>Pentapetalae</taxon>
        <taxon>asterids</taxon>
        <taxon>lamiids</taxon>
        <taxon>Solanales</taxon>
        <taxon>Solanaceae</taxon>
        <taxon>Solanoideae</taxon>
        <taxon>Solaneae</taxon>
        <taxon>Solanum</taxon>
    </lineage>
</organism>
<dbReference type="PaxDb" id="4113-PGSC0003DMT400085213"/>
<protein>
    <submittedName>
        <fullName evidence="1">Uncharacterized protein</fullName>
    </submittedName>
</protein>